<dbReference type="Gene3D" id="3.30.750.24">
    <property type="entry name" value="STAS domain"/>
    <property type="match status" value="1"/>
</dbReference>
<sequence>MAELWLSTRLVGPLAVVLAGGEVDLGSSPDLRDHLLAVLCHLGPWLVLDLTRVTFVDSSGLAVLVDFWRRARAAGGELFLVGPSGAVARKLEVTGLDRRLAVCPDVDSVLESLPASCSGPHRSAGQEPGGA</sequence>
<dbReference type="AlphaFoldDB" id="A0A7W3LY46"/>
<feature type="domain" description="STAS" evidence="3">
    <location>
        <begin position="4"/>
        <end position="116"/>
    </location>
</feature>
<gene>
    <name evidence="4" type="ORF">HNR61_007999</name>
</gene>
<dbReference type="PROSITE" id="PS50801">
    <property type="entry name" value="STAS"/>
    <property type="match status" value="1"/>
</dbReference>
<evidence type="ECO:0000313" key="5">
    <source>
        <dbReference type="Proteomes" id="UP000572680"/>
    </source>
</evidence>
<evidence type="ECO:0000256" key="2">
    <source>
        <dbReference type="RuleBase" id="RU003749"/>
    </source>
</evidence>
<dbReference type="SUPFAM" id="SSF52091">
    <property type="entry name" value="SpoIIaa-like"/>
    <property type="match status" value="1"/>
</dbReference>
<dbReference type="Proteomes" id="UP000572680">
    <property type="component" value="Unassembled WGS sequence"/>
</dbReference>
<name>A0A7W3LY46_ACTNM</name>
<evidence type="ECO:0000256" key="1">
    <source>
        <dbReference type="ARBA" id="ARBA00009013"/>
    </source>
</evidence>
<dbReference type="CDD" id="cd07043">
    <property type="entry name" value="STAS_anti-anti-sigma_factors"/>
    <property type="match status" value="1"/>
</dbReference>
<dbReference type="InterPro" id="IPR036513">
    <property type="entry name" value="STAS_dom_sf"/>
</dbReference>
<dbReference type="NCBIfam" id="TIGR00377">
    <property type="entry name" value="ant_ant_sig"/>
    <property type="match status" value="1"/>
</dbReference>
<dbReference type="PANTHER" id="PTHR33495">
    <property type="entry name" value="ANTI-SIGMA FACTOR ANTAGONIST TM_1081-RELATED-RELATED"/>
    <property type="match status" value="1"/>
</dbReference>
<evidence type="ECO:0000259" key="3">
    <source>
        <dbReference type="PROSITE" id="PS50801"/>
    </source>
</evidence>
<comment type="similarity">
    <text evidence="1 2">Belongs to the anti-sigma-factor antagonist family.</text>
</comment>
<keyword evidence="5" id="KW-1185">Reference proteome</keyword>
<reference evidence="4 5" key="1">
    <citation type="submission" date="2020-08" db="EMBL/GenBank/DDBJ databases">
        <title>Genomic Encyclopedia of Type Strains, Phase IV (KMG-IV): sequencing the most valuable type-strain genomes for metagenomic binning, comparative biology and taxonomic classification.</title>
        <authorList>
            <person name="Goeker M."/>
        </authorList>
    </citation>
    <scope>NUCLEOTIDE SEQUENCE [LARGE SCALE GENOMIC DNA]</scope>
    <source>
        <strain evidence="4 5">DSM 44197</strain>
    </source>
</reference>
<accession>A0A7W3LY46</accession>
<dbReference type="GO" id="GO:0043856">
    <property type="term" value="F:anti-sigma factor antagonist activity"/>
    <property type="evidence" value="ECO:0007669"/>
    <property type="project" value="InterPro"/>
</dbReference>
<dbReference type="InterPro" id="IPR003658">
    <property type="entry name" value="Anti-sigma_ant"/>
</dbReference>
<dbReference type="InterPro" id="IPR002645">
    <property type="entry name" value="STAS_dom"/>
</dbReference>
<dbReference type="EMBL" id="JACJIA010000015">
    <property type="protein sequence ID" value="MBA8956317.1"/>
    <property type="molecule type" value="Genomic_DNA"/>
</dbReference>
<dbReference type="PANTHER" id="PTHR33495:SF2">
    <property type="entry name" value="ANTI-SIGMA FACTOR ANTAGONIST TM_1081-RELATED"/>
    <property type="match status" value="1"/>
</dbReference>
<evidence type="ECO:0000313" key="4">
    <source>
        <dbReference type="EMBL" id="MBA8956317.1"/>
    </source>
</evidence>
<protein>
    <recommendedName>
        <fullName evidence="2">Anti-sigma factor antagonist</fullName>
    </recommendedName>
</protein>
<proteinExistence type="inferred from homology"/>
<organism evidence="4 5">
    <name type="scientific">Actinomadura namibiensis</name>
    <dbReference type="NCBI Taxonomy" id="182080"/>
    <lineage>
        <taxon>Bacteria</taxon>
        <taxon>Bacillati</taxon>
        <taxon>Actinomycetota</taxon>
        <taxon>Actinomycetes</taxon>
        <taxon>Streptosporangiales</taxon>
        <taxon>Thermomonosporaceae</taxon>
        <taxon>Actinomadura</taxon>
    </lineage>
</organism>
<comment type="caution">
    <text evidence="4">The sequence shown here is derived from an EMBL/GenBank/DDBJ whole genome shotgun (WGS) entry which is preliminary data.</text>
</comment>
<dbReference type="Pfam" id="PF01740">
    <property type="entry name" value="STAS"/>
    <property type="match status" value="1"/>
</dbReference>
<dbReference type="RefSeq" id="WP_182848242.1">
    <property type="nucleotide sequence ID" value="NZ_BAAALP010000083.1"/>
</dbReference>